<proteinExistence type="predicted"/>
<dbReference type="Gene3D" id="3.40.50.2300">
    <property type="match status" value="1"/>
</dbReference>
<protein>
    <recommendedName>
        <fullName evidence="3">Leucine-binding protein domain-containing protein</fullName>
    </recommendedName>
</protein>
<organism evidence="1 2">
    <name type="scientific">Streptomyces monashensis</name>
    <dbReference type="NCBI Taxonomy" id="1678012"/>
    <lineage>
        <taxon>Bacteria</taxon>
        <taxon>Bacillati</taxon>
        <taxon>Actinomycetota</taxon>
        <taxon>Actinomycetes</taxon>
        <taxon>Kitasatosporales</taxon>
        <taxon>Streptomycetaceae</taxon>
        <taxon>Streptomyces</taxon>
    </lineage>
</organism>
<gene>
    <name evidence="1" type="ORF">BIV23_31645</name>
</gene>
<name>A0A1S2PTA9_9ACTN</name>
<accession>A0A1S2PTA9</accession>
<dbReference type="Proteomes" id="UP000179642">
    <property type="component" value="Unassembled WGS sequence"/>
</dbReference>
<dbReference type="OrthoDB" id="4549891at2"/>
<evidence type="ECO:0008006" key="3">
    <source>
        <dbReference type="Google" id="ProtNLM"/>
    </source>
</evidence>
<dbReference type="EMBL" id="MLYO01000059">
    <property type="protein sequence ID" value="OIJ97051.1"/>
    <property type="molecule type" value="Genomic_DNA"/>
</dbReference>
<dbReference type="SUPFAM" id="SSF53822">
    <property type="entry name" value="Periplasmic binding protein-like I"/>
    <property type="match status" value="1"/>
</dbReference>
<sequence>MTTSPLVPAAAAAAYGGLPAPSAHTKPELDALIVLLTRAGFRIESVAVGHARYAESRAAAAAFSTAWQARGGQVLATLDWPETSASWLRPARRLTAQRPDAWVVVGALS</sequence>
<evidence type="ECO:0000313" key="1">
    <source>
        <dbReference type="EMBL" id="OIJ97051.1"/>
    </source>
</evidence>
<reference evidence="1 2" key="1">
    <citation type="submission" date="2016-10" db="EMBL/GenBank/DDBJ databases">
        <title>Genome sequence of Streptomyces sp. MUSC 1.</title>
        <authorList>
            <person name="Lee L.-H."/>
            <person name="Ser H.-L."/>
            <person name="Law J.W.-F."/>
        </authorList>
    </citation>
    <scope>NUCLEOTIDE SEQUENCE [LARGE SCALE GENOMIC DNA]</scope>
    <source>
        <strain evidence="1 2">MUSC 1</strain>
    </source>
</reference>
<comment type="caution">
    <text evidence="1">The sequence shown here is derived from an EMBL/GenBank/DDBJ whole genome shotgun (WGS) entry which is preliminary data.</text>
</comment>
<dbReference type="RefSeq" id="WP_071384418.1">
    <property type="nucleotide sequence ID" value="NZ_MLYO01000059.1"/>
</dbReference>
<evidence type="ECO:0000313" key="2">
    <source>
        <dbReference type="Proteomes" id="UP000179642"/>
    </source>
</evidence>
<dbReference type="AlphaFoldDB" id="A0A1S2PTA9"/>
<dbReference type="InterPro" id="IPR028082">
    <property type="entry name" value="Peripla_BP_I"/>
</dbReference>
<keyword evidence="2" id="KW-1185">Reference proteome</keyword>